<feature type="region of interest" description="Disordered" evidence="1">
    <location>
        <begin position="354"/>
        <end position="419"/>
    </location>
</feature>
<evidence type="ECO:0000313" key="2">
    <source>
        <dbReference type="EMBL" id="SPN98455.1"/>
    </source>
</evidence>
<organism evidence="2 3">
    <name type="scientific">Cephalotrichum gorgonifer</name>
    <dbReference type="NCBI Taxonomy" id="2041049"/>
    <lineage>
        <taxon>Eukaryota</taxon>
        <taxon>Fungi</taxon>
        <taxon>Dikarya</taxon>
        <taxon>Ascomycota</taxon>
        <taxon>Pezizomycotina</taxon>
        <taxon>Sordariomycetes</taxon>
        <taxon>Hypocreomycetidae</taxon>
        <taxon>Microascales</taxon>
        <taxon>Microascaceae</taxon>
        <taxon>Cephalotrichum</taxon>
    </lineage>
</organism>
<dbReference type="PANTHER" id="PTHR40788:SF2">
    <property type="entry name" value="CLR5 DOMAIN-CONTAINING PROTEIN"/>
    <property type="match status" value="1"/>
</dbReference>
<dbReference type="Proteomes" id="UP001187682">
    <property type="component" value="Unassembled WGS sequence"/>
</dbReference>
<evidence type="ECO:0000256" key="1">
    <source>
        <dbReference type="SAM" id="MobiDB-lite"/>
    </source>
</evidence>
<sequence length="529" mass="58405">MLKDLDNKPHADLSPRREVKFWGGVIHSVVEEAYMDLEVFADLHQQSKGLLSLSAKYHGIISPGKDLPEEYLIAILTFAFEASLTVKAHLAKIKAYGPSSPPMRRLFARQPPNEYDPDEVETVLRPYVKMTTAEEDLIFLLDILGGDDEDLQFLGLQNTVDELDRLLQAESSARELVSAKMASIIADLSIVSQCLGQIGLFHPWGTANFRQVSNRNFGKVPHANLHLRGLWEKITQGLSRPALGDVEGLISLGMPTGKKFAYPVQKRRTKENTAIMRQAEDNLDAFWSSIDEHLHRKSGDLKGTAVGRLLSSSRVLERTPAWVEPAKGARDNPEVNPCVLVKPFSQSPFGLSGAGGQKALALTPKTKVKTRGTPKTSSGSPKASGDSPKDSSDSPNFLSDSLPPSNCPNPTAISAENLDDLNPGFSVDARASRVFRMLFFHPDMTSTPGEVPWTEFLHAMVSIGLEAEKLYGSGWKFTPTNPGVGSWILFHEPHPHKKLAFTVARQYGRRLRRAYKWTGKTFTLKKKSG</sequence>
<comment type="caution">
    <text evidence="2">The sequence shown here is derived from an EMBL/GenBank/DDBJ whole genome shotgun (WGS) entry which is preliminary data.</text>
</comment>
<protein>
    <submittedName>
        <fullName evidence="2">Uncharacterized protein</fullName>
    </submittedName>
</protein>
<feature type="compositionally biased region" description="Polar residues" evidence="1">
    <location>
        <begin position="396"/>
        <end position="414"/>
    </location>
</feature>
<reference evidence="2" key="1">
    <citation type="submission" date="2018-03" db="EMBL/GenBank/DDBJ databases">
        <authorList>
            <person name="Guldener U."/>
        </authorList>
    </citation>
    <scope>NUCLEOTIDE SEQUENCE</scope>
</reference>
<dbReference type="PANTHER" id="PTHR40788">
    <property type="entry name" value="CLR5 DOMAIN-CONTAINING PROTEIN-RELATED"/>
    <property type="match status" value="1"/>
</dbReference>
<accession>A0AAE8MQN6</accession>
<evidence type="ECO:0000313" key="3">
    <source>
        <dbReference type="Proteomes" id="UP001187682"/>
    </source>
</evidence>
<proteinExistence type="predicted"/>
<gene>
    <name evidence="2" type="ORF">DNG_01499</name>
</gene>
<name>A0AAE8MQN6_9PEZI</name>
<keyword evidence="3" id="KW-1185">Reference proteome</keyword>
<dbReference type="EMBL" id="ONZQ02000002">
    <property type="protein sequence ID" value="SPN98455.1"/>
    <property type="molecule type" value="Genomic_DNA"/>
</dbReference>
<dbReference type="AlphaFoldDB" id="A0AAE8MQN6"/>